<dbReference type="AlphaFoldDB" id="B4R711"/>
<name>B4R711_DROSI</name>
<protein>
    <submittedName>
        <fullName evidence="1">GD17402</fullName>
    </submittedName>
</protein>
<accession>B4R711</accession>
<dbReference type="EMBL" id="CM000366">
    <property type="protein sequence ID" value="EDX18307.1"/>
    <property type="molecule type" value="Genomic_DNA"/>
</dbReference>
<evidence type="ECO:0000313" key="1">
    <source>
        <dbReference type="EMBL" id="EDX18307.1"/>
    </source>
</evidence>
<gene>
    <name evidence="1" type="primary">Dsim\GD17402</name>
    <name evidence="1" type="ORF">Dsim_GD17402</name>
</gene>
<evidence type="ECO:0000313" key="2">
    <source>
        <dbReference type="Proteomes" id="UP000000304"/>
    </source>
</evidence>
<dbReference type="Proteomes" id="UP000000304">
    <property type="component" value="Chromosome X"/>
</dbReference>
<keyword evidence="2" id="KW-1185">Reference proteome</keyword>
<organism evidence="1 2">
    <name type="scientific">Drosophila simulans</name>
    <name type="common">Fruit fly</name>
    <dbReference type="NCBI Taxonomy" id="7240"/>
    <lineage>
        <taxon>Eukaryota</taxon>
        <taxon>Metazoa</taxon>
        <taxon>Ecdysozoa</taxon>
        <taxon>Arthropoda</taxon>
        <taxon>Hexapoda</taxon>
        <taxon>Insecta</taxon>
        <taxon>Pterygota</taxon>
        <taxon>Neoptera</taxon>
        <taxon>Endopterygota</taxon>
        <taxon>Diptera</taxon>
        <taxon>Brachycera</taxon>
        <taxon>Muscomorpha</taxon>
        <taxon>Ephydroidea</taxon>
        <taxon>Drosophilidae</taxon>
        <taxon>Drosophila</taxon>
        <taxon>Sophophora</taxon>
    </lineage>
</organism>
<dbReference type="HOGENOM" id="CLU_2515093_0_0_1"/>
<sequence>MRQQSVSNAMLTAFGQVAIAIARWPSAKCPVPNSERRAHSKAPCSVLLLSSPQIADYRSPPALPIAIPIRHSPFFIQVPHSWRYF</sequence>
<reference evidence="1 2" key="1">
    <citation type="journal article" date="2007" name="Nature">
        <title>Evolution of genes and genomes on the Drosophila phylogeny.</title>
        <authorList>
            <consortium name="Drosophila 12 Genomes Consortium"/>
            <person name="Clark A.G."/>
            <person name="Eisen M.B."/>
            <person name="Smith D.R."/>
            <person name="Bergman C.M."/>
            <person name="Oliver B."/>
            <person name="Markow T.A."/>
            <person name="Kaufman T.C."/>
            <person name="Kellis M."/>
            <person name="Gelbart W."/>
            <person name="Iyer V.N."/>
            <person name="Pollard D.A."/>
            <person name="Sackton T.B."/>
            <person name="Larracuente A.M."/>
            <person name="Singh N.D."/>
            <person name="Abad J.P."/>
            <person name="Abt D.N."/>
            <person name="Adryan B."/>
            <person name="Aguade M."/>
            <person name="Akashi H."/>
            <person name="Anderson W.W."/>
            <person name="Aquadro C.F."/>
            <person name="Ardell D.H."/>
            <person name="Arguello R."/>
            <person name="Artieri C.G."/>
            <person name="Barbash D.A."/>
            <person name="Barker D."/>
            <person name="Barsanti P."/>
            <person name="Batterham P."/>
            <person name="Batzoglou S."/>
            <person name="Begun D."/>
            <person name="Bhutkar A."/>
            <person name="Blanco E."/>
            <person name="Bosak S.A."/>
            <person name="Bradley R.K."/>
            <person name="Brand A.D."/>
            <person name="Brent M.R."/>
            <person name="Brooks A.N."/>
            <person name="Brown R.H."/>
            <person name="Butlin R.K."/>
            <person name="Caggese C."/>
            <person name="Calvi B.R."/>
            <person name="Bernardo de Carvalho A."/>
            <person name="Caspi A."/>
            <person name="Castrezana S."/>
            <person name="Celniker S.E."/>
            <person name="Chang J.L."/>
            <person name="Chapple C."/>
            <person name="Chatterji S."/>
            <person name="Chinwalla A."/>
            <person name="Civetta A."/>
            <person name="Clifton S.W."/>
            <person name="Comeron J.M."/>
            <person name="Costello J.C."/>
            <person name="Coyne J.A."/>
            <person name="Daub J."/>
            <person name="David R.G."/>
            <person name="Delcher A.L."/>
            <person name="Delehaunty K."/>
            <person name="Do C.B."/>
            <person name="Ebling H."/>
            <person name="Edwards K."/>
            <person name="Eickbush T."/>
            <person name="Evans J.D."/>
            <person name="Filipski A."/>
            <person name="Findeiss S."/>
            <person name="Freyhult E."/>
            <person name="Fulton L."/>
            <person name="Fulton R."/>
            <person name="Garcia A.C."/>
            <person name="Gardiner A."/>
            <person name="Garfield D.A."/>
            <person name="Garvin B.E."/>
            <person name="Gibson G."/>
            <person name="Gilbert D."/>
            <person name="Gnerre S."/>
            <person name="Godfrey J."/>
            <person name="Good R."/>
            <person name="Gotea V."/>
            <person name="Gravely B."/>
            <person name="Greenberg A.J."/>
            <person name="Griffiths-Jones S."/>
            <person name="Gross S."/>
            <person name="Guigo R."/>
            <person name="Gustafson E.A."/>
            <person name="Haerty W."/>
            <person name="Hahn M.W."/>
            <person name="Halligan D.L."/>
            <person name="Halpern A.L."/>
            <person name="Halter G.M."/>
            <person name="Han M.V."/>
            <person name="Heger A."/>
            <person name="Hillier L."/>
            <person name="Hinrichs A.S."/>
            <person name="Holmes I."/>
            <person name="Hoskins R.A."/>
            <person name="Hubisz M.J."/>
            <person name="Hultmark D."/>
            <person name="Huntley M.A."/>
            <person name="Jaffe D.B."/>
            <person name="Jagadeeshan S."/>
            <person name="Jeck W.R."/>
            <person name="Johnson J."/>
            <person name="Jones C.D."/>
            <person name="Jordan W.C."/>
            <person name="Karpen G.H."/>
            <person name="Kataoka E."/>
            <person name="Keightley P.D."/>
            <person name="Kheradpour P."/>
            <person name="Kirkness E.F."/>
            <person name="Koerich L.B."/>
            <person name="Kristiansen K."/>
            <person name="Kudrna D."/>
            <person name="Kulathinal R.J."/>
            <person name="Kumar S."/>
            <person name="Kwok R."/>
            <person name="Lander E."/>
            <person name="Langley C.H."/>
            <person name="Lapoint R."/>
            <person name="Lazzaro B.P."/>
            <person name="Lee S.J."/>
            <person name="Levesque L."/>
            <person name="Li R."/>
            <person name="Lin C.F."/>
            <person name="Lin M.F."/>
            <person name="Lindblad-Toh K."/>
            <person name="Llopart A."/>
            <person name="Long M."/>
            <person name="Low L."/>
            <person name="Lozovsky E."/>
            <person name="Lu J."/>
            <person name="Luo M."/>
            <person name="Machado C.A."/>
            <person name="Makalowski W."/>
            <person name="Marzo M."/>
            <person name="Matsuda M."/>
            <person name="Matzkin L."/>
            <person name="McAllister B."/>
            <person name="McBride C.S."/>
            <person name="McKernan B."/>
            <person name="McKernan K."/>
            <person name="Mendez-Lago M."/>
            <person name="Minx P."/>
            <person name="Mollenhauer M.U."/>
            <person name="Montooth K."/>
            <person name="Mount S.M."/>
            <person name="Mu X."/>
            <person name="Myers E."/>
            <person name="Negre B."/>
            <person name="Newfeld S."/>
            <person name="Nielsen R."/>
            <person name="Noor M.A."/>
            <person name="O'Grady P."/>
            <person name="Pachter L."/>
            <person name="Papaceit M."/>
            <person name="Parisi M.J."/>
            <person name="Parisi M."/>
            <person name="Parts L."/>
            <person name="Pedersen J.S."/>
            <person name="Pesole G."/>
            <person name="Phillippy A.M."/>
            <person name="Ponting C.P."/>
            <person name="Pop M."/>
            <person name="Porcelli D."/>
            <person name="Powell J.R."/>
            <person name="Prohaska S."/>
            <person name="Pruitt K."/>
            <person name="Puig M."/>
            <person name="Quesneville H."/>
            <person name="Ram K.R."/>
            <person name="Rand D."/>
            <person name="Rasmussen M.D."/>
            <person name="Reed L.K."/>
            <person name="Reenan R."/>
            <person name="Reily A."/>
            <person name="Remington K.A."/>
            <person name="Rieger T.T."/>
            <person name="Ritchie M.G."/>
            <person name="Robin C."/>
            <person name="Rogers Y.H."/>
            <person name="Rohde C."/>
            <person name="Rozas J."/>
            <person name="Rubenfield M.J."/>
            <person name="Ruiz A."/>
            <person name="Russo S."/>
            <person name="Salzberg S.L."/>
            <person name="Sanchez-Gracia A."/>
            <person name="Saranga D.J."/>
            <person name="Sato H."/>
            <person name="Schaeffer S.W."/>
            <person name="Schatz M.C."/>
            <person name="Schlenke T."/>
            <person name="Schwartz R."/>
            <person name="Segarra C."/>
            <person name="Singh R.S."/>
            <person name="Sirot L."/>
            <person name="Sirota M."/>
            <person name="Sisneros N.B."/>
            <person name="Smith C.D."/>
            <person name="Smith T.F."/>
            <person name="Spieth J."/>
            <person name="Stage D.E."/>
            <person name="Stark A."/>
            <person name="Stephan W."/>
            <person name="Strausberg R.L."/>
            <person name="Strempel S."/>
            <person name="Sturgill D."/>
            <person name="Sutton G."/>
            <person name="Sutton G.G."/>
            <person name="Tao W."/>
            <person name="Teichmann S."/>
            <person name="Tobari Y.N."/>
            <person name="Tomimura Y."/>
            <person name="Tsolas J.M."/>
            <person name="Valente V.L."/>
            <person name="Venter E."/>
            <person name="Venter J.C."/>
            <person name="Vicario S."/>
            <person name="Vieira F.G."/>
            <person name="Vilella A.J."/>
            <person name="Villasante A."/>
            <person name="Walenz B."/>
            <person name="Wang J."/>
            <person name="Wasserman M."/>
            <person name="Watts T."/>
            <person name="Wilson D."/>
            <person name="Wilson R.K."/>
            <person name="Wing R.A."/>
            <person name="Wolfner M.F."/>
            <person name="Wong A."/>
            <person name="Wong G.K."/>
            <person name="Wu C.I."/>
            <person name="Wu G."/>
            <person name="Yamamoto D."/>
            <person name="Yang H.P."/>
            <person name="Yang S.P."/>
            <person name="Yorke J.A."/>
            <person name="Yoshida K."/>
            <person name="Zdobnov E."/>
            <person name="Zhang P."/>
            <person name="Zhang Y."/>
            <person name="Zimin A.V."/>
            <person name="Baldwin J."/>
            <person name="Abdouelleil A."/>
            <person name="Abdulkadir J."/>
            <person name="Abebe A."/>
            <person name="Abera B."/>
            <person name="Abreu J."/>
            <person name="Acer S.C."/>
            <person name="Aftuck L."/>
            <person name="Alexander A."/>
            <person name="An P."/>
            <person name="Anderson E."/>
            <person name="Anderson S."/>
            <person name="Arachi H."/>
            <person name="Azer M."/>
            <person name="Bachantsang P."/>
            <person name="Barry A."/>
            <person name="Bayul T."/>
            <person name="Berlin A."/>
            <person name="Bessette D."/>
            <person name="Bloom T."/>
            <person name="Blye J."/>
            <person name="Boguslavskiy L."/>
            <person name="Bonnet C."/>
            <person name="Boukhgalter B."/>
            <person name="Bourzgui I."/>
            <person name="Brown A."/>
            <person name="Cahill P."/>
            <person name="Channer S."/>
            <person name="Cheshatsang Y."/>
            <person name="Chuda L."/>
            <person name="Citroen M."/>
            <person name="Collymore A."/>
            <person name="Cooke P."/>
            <person name="Costello M."/>
            <person name="D'Aco K."/>
            <person name="Daza R."/>
            <person name="De Haan G."/>
            <person name="DeGray S."/>
            <person name="DeMaso C."/>
            <person name="Dhargay N."/>
            <person name="Dooley K."/>
            <person name="Dooley E."/>
            <person name="Doricent M."/>
            <person name="Dorje P."/>
            <person name="Dorjee K."/>
            <person name="Dupes A."/>
            <person name="Elong R."/>
            <person name="Falk J."/>
            <person name="Farina A."/>
            <person name="Faro S."/>
            <person name="Ferguson D."/>
            <person name="Fisher S."/>
            <person name="Foley C.D."/>
            <person name="Franke A."/>
            <person name="Friedrich D."/>
            <person name="Gadbois L."/>
            <person name="Gearin G."/>
            <person name="Gearin C.R."/>
            <person name="Giannoukos G."/>
            <person name="Goode T."/>
            <person name="Graham J."/>
            <person name="Grandbois E."/>
            <person name="Grewal S."/>
            <person name="Gyaltsen K."/>
            <person name="Hafez N."/>
            <person name="Hagos B."/>
            <person name="Hall J."/>
            <person name="Henson C."/>
            <person name="Hollinger A."/>
            <person name="Honan T."/>
            <person name="Huard M.D."/>
            <person name="Hughes L."/>
            <person name="Hurhula B."/>
            <person name="Husby M.E."/>
            <person name="Kamat A."/>
            <person name="Kanga B."/>
            <person name="Kashin S."/>
            <person name="Khazanovich D."/>
            <person name="Kisner P."/>
            <person name="Lance K."/>
            <person name="Lara M."/>
            <person name="Lee W."/>
            <person name="Lennon N."/>
            <person name="Letendre F."/>
            <person name="LeVine R."/>
            <person name="Lipovsky A."/>
            <person name="Liu X."/>
            <person name="Liu J."/>
            <person name="Liu S."/>
            <person name="Lokyitsang T."/>
            <person name="Lokyitsang Y."/>
            <person name="Lubonja R."/>
            <person name="Lui A."/>
            <person name="MacDonald P."/>
            <person name="Magnisalis V."/>
            <person name="Maru K."/>
            <person name="Matthews C."/>
            <person name="McCusker W."/>
            <person name="McDonough S."/>
            <person name="Mehta T."/>
            <person name="Meldrim J."/>
            <person name="Meneus L."/>
            <person name="Mihai O."/>
            <person name="Mihalev A."/>
            <person name="Mihova T."/>
            <person name="Mittelman R."/>
            <person name="Mlenga V."/>
            <person name="Montmayeur A."/>
            <person name="Mulrain L."/>
            <person name="Navidi A."/>
            <person name="Naylor J."/>
            <person name="Negash T."/>
            <person name="Nguyen T."/>
            <person name="Nguyen N."/>
            <person name="Nicol R."/>
            <person name="Norbu C."/>
            <person name="Norbu N."/>
            <person name="Novod N."/>
            <person name="O'Neill B."/>
            <person name="Osman S."/>
            <person name="Markiewicz E."/>
            <person name="Oyono O.L."/>
            <person name="Patti C."/>
            <person name="Phunkhang P."/>
            <person name="Pierre F."/>
            <person name="Priest M."/>
            <person name="Raghuraman S."/>
            <person name="Rege F."/>
            <person name="Reyes R."/>
            <person name="Rise C."/>
            <person name="Rogov P."/>
            <person name="Ross K."/>
            <person name="Ryan E."/>
            <person name="Settipalli S."/>
            <person name="Shea T."/>
            <person name="Sherpa N."/>
            <person name="Shi L."/>
            <person name="Shih D."/>
            <person name="Sparrow T."/>
            <person name="Spaulding J."/>
            <person name="Stalker J."/>
            <person name="Stange-Thomann N."/>
            <person name="Stavropoulos S."/>
            <person name="Stone C."/>
            <person name="Strader C."/>
            <person name="Tesfaye S."/>
            <person name="Thomson T."/>
            <person name="Thoulutsang Y."/>
            <person name="Thoulutsang D."/>
            <person name="Topham K."/>
            <person name="Topping I."/>
            <person name="Tsamla T."/>
            <person name="Vassiliev H."/>
            <person name="Vo A."/>
            <person name="Wangchuk T."/>
            <person name="Wangdi T."/>
            <person name="Weiand M."/>
            <person name="Wilkinson J."/>
            <person name="Wilson A."/>
            <person name="Yadav S."/>
            <person name="Young G."/>
            <person name="Yu Q."/>
            <person name="Zembek L."/>
            <person name="Zhong D."/>
            <person name="Zimmer A."/>
            <person name="Zwirko Z."/>
            <person name="Jaffe D.B."/>
            <person name="Alvarez P."/>
            <person name="Brockman W."/>
            <person name="Butler J."/>
            <person name="Chin C."/>
            <person name="Gnerre S."/>
            <person name="Grabherr M."/>
            <person name="Kleber M."/>
            <person name="Mauceli E."/>
            <person name="MacCallum I."/>
        </authorList>
    </citation>
    <scope>NUCLEOTIDE SEQUENCE [LARGE SCALE GENOMIC DNA]</scope>
    <source>
        <strain evidence="2">white501</strain>
    </source>
</reference>
<proteinExistence type="predicted"/>